<gene>
    <name evidence="4" type="ORF">FSB73_08015</name>
</gene>
<dbReference type="GO" id="GO:0008080">
    <property type="term" value="F:N-acetyltransferase activity"/>
    <property type="evidence" value="ECO:0007669"/>
    <property type="project" value="UniProtKB-ARBA"/>
</dbReference>
<evidence type="ECO:0000256" key="2">
    <source>
        <dbReference type="ARBA" id="ARBA00023315"/>
    </source>
</evidence>
<accession>A0A5B8VKR9</accession>
<keyword evidence="1 4" id="KW-0808">Transferase</keyword>
<dbReference type="InterPro" id="IPR016181">
    <property type="entry name" value="Acyl_CoA_acyltransferase"/>
</dbReference>
<dbReference type="InterPro" id="IPR051635">
    <property type="entry name" value="SNAT-like"/>
</dbReference>
<dbReference type="KEGG" id="agi:FSB73_08015"/>
<name>A0A5B8VKR9_9BACT</name>
<dbReference type="SUPFAM" id="SSF55729">
    <property type="entry name" value="Acyl-CoA N-acyltransferases (Nat)"/>
    <property type="match status" value="1"/>
</dbReference>
<keyword evidence="2" id="KW-0012">Acyltransferase</keyword>
<dbReference type="AlphaFoldDB" id="A0A5B8VKR9"/>
<organism evidence="4 5">
    <name type="scientific">Arachidicoccus ginsenosidivorans</name>
    <dbReference type="NCBI Taxonomy" id="496057"/>
    <lineage>
        <taxon>Bacteria</taxon>
        <taxon>Pseudomonadati</taxon>
        <taxon>Bacteroidota</taxon>
        <taxon>Chitinophagia</taxon>
        <taxon>Chitinophagales</taxon>
        <taxon>Chitinophagaceae</taxon>
        <taxon>Arachidicoccus</taxon>
    </lineage>
</organism>
<dbReference type="InterPro" id="IPR000182">
    <property type="entry name" value="GNAT_dom"/>
</dbReference>
<dbReference type="PANTHER" id="PTHR10908:SF0">
    <property type="entry name" value="SEROTONIN N-ACETYLTRANSFERASE"/>
    <property type="match status" value="1"/>
</dbReference>
<protein>
    <submittedName>
        <fullName evidence="4">GNAT family N-acetyltransferase</fullName>
    </submittedName>
</protein>
<dbReference type="PANTHER" id="PTHR10908">
    <property type="entry name" value="SEROTONIN N-ACETYLTRANSFERASE"/>
    <property type="match status" value="1"/>
</dbReference>
<proteinExistence type="predicted"/>
<dbReference type="Pfam" id="PF00583">
    <property type="entry name" value="Acetyltransf_1"/>
    <property type="match status" value="1"/>
</dbReference>
<dbReference type="RefSeq" id="WP_146780998.1">
    <property type="nucleotide sequence ID" value="NZ_CP042434.1"/>
</dbReference>
<sequence>MEIRTATYTDLDRIYAIECASFPQKEAATYPSLSRRLQVHPDQYWVLETTDSMKPNNKVILGFIGGMRTNHPKILDEMFNNAALHDPNGKWLAVLGLAVAPVYRQKGYASRLLSETIQQTKAVGAAGITLTCKNDLVAFYQRFAFKDAGISGSNHGGVTWHDMILAL</sequence>
<feature type="domain" description="N-acetyltransferase" evidence="3">
    <location>
        <begin position="1"/>
        <end position="167"/>
    </location>
</feature>
<dbReference type="Gene3D" id="3.40.630.30">
    <property type="match status" value="1"/>
</dbReference>
<dbReference type="Proteomes" id="UP000321291">
    <property type="component" value="Chromosome"/>
</dbReference>
<dbReference type="PROSITE" id="PS51186">
    <property type="entry name" value="GNAT"/>
    <property type="match status" value="1"/>
</dbReference>
<dbReference type="EMBL" id="CP042434">
    <property type="protein sequence ID" value="QEC71621.1"/>
    <property type="molecule type" value="Genomic_DNA"/>
</dbReference>
<evidence type="ECO:0000259" key="3">
    <source>
        <dbReference type="PROSITE" id="PS51186"/>
    </source>
</evidence>
<keyword evidence="5" id="KW-1185">Reference proteome</keyword>
<evidence type="ECO:0000256" key="1">
    <source>
        <dbReference type="ARBA" id="ARBA00022679"/>
    </source>
</evidence>
<evidence type="ECO:0000313" key="5">
    <source>
        <dbReference type="Proteomes" id="UP000321291"/>
    </source>
</evidence>
<dbReference type="CDD" id="cd04301">
    <property type="entry name" value="NAT_SF"/>
    <property type="match status" value="1"/>
</dbReference>
<evidence type="ECO:0000313" key="4">
    <source>
        <dbReference type="EMBL" id="QEC71621.1"/>
    </source>
</evidence>
<dbReference type="OrthoDB" id="7356080at2"/>
<reference evidence="4 5" key="1">
    <citation type="journal article" date="2017" name="Int. J. Syst. Evol. Microbiol.">
        <title>Arachidicoccus ginsenosidivorans sp. nov., with ginsenoside-converting activity isolated from ginseng cultivating soil.</title>
        <authorList>
            <person name="Siddiqi M.Z."/>
            <person name="Aslam Z."/>
            <person name="Im W.T."/>
        </authorList>
    </citation>
    <scope>NUCLEOTIDE SEQUENCE [LARGE SCALE GENOMIC DNA]</scope>
    <source>
        <strain evidence="4 5">Gsoil 809</strain>
    </source>
</reference>